<dbReference type="Proteomes" id="UP000887579">
    <property type="component" value="Unplaced"/>
</dbReference>
<organism evidence="1 2">
    <name type="scientific">Panagrolaimus sp. ES5</name>
    <dbReference type="NCBI Taxonomy" id="591445"/>
    <lineage>
        <taxon>Eukaryota</taxon>
        <taxon>Metazoa</taxon>
        <taxon>Ecdysozoa</taxon>
        <taxon>Nematoda</taxon>
        <taxon>Chromadorea</taxon>
        <taxon>Rhabditida</taxon>
        <taxon>Tylenchina</taxon>
        <taxon>Panagrolaimomorpha</taxon>
        <taxon>Panagrolaimoidea</taxon>
        <taxon>Panagrolaimidae</taxon>
        <taxon>Panagrolaimus</taxon>
    </lineage>
</organism>
<evidence type="ECO:0000313" key="1">
    <source>
        <dbReference type="Proteomes" id="UP000887579"/>
    </source>
</evidence>
<proteinExistence type="predicted"/>
<sequence length="651" mass="72544">MVILKQTTVQRCLGKGKFAECWLILAHEQDGPAILIFKDHTAKKMIEDKITVTQVAERMRFGTTTVTLGSCPETKNDDIKIHPSCYMAISTEKLIKKQPKPYIIWLCVNSIKELFSIVRLLSASLSCLQIPAPLAYTKDDTLALHNYVPLSFKPRNEWEEYWDNPPMIMPDSPINLTLAQNSGLAKSYDQLEDGGGGTGGKLMKRKQQKDEAKKKMYSSTPTLAEPIQQAGRAPRSTSQSSSSTSDSELDTAPAKPRRFKQRSKPQSIETISTFDFAENAKKPSSRFSQHNDPNEWDVMYPTLDLPSRPLTSQRTHRRYESPTEKRSRSAISSPSGTLPQRYSPKSIPLQPSSTVSKSESFESDLDQQHLYGKDPYSPSILKQRPAPVAPILASPRSSPPLLQHHRSQILYEQNPNPEAPLYEYLTHTQAAAIPRKQSDSDKSVHSMHSIHSSHSKRSASEKPIHRYDYPPVEQQQQQYSGLQYTPFELVKHPLHAPITSKATKTPSPRATTPKFVTPIQSPVPPKQHQPPQTPPRKISPILAITPPTTPSPDPRQTTPPLVHVAPVTHSAPPPPSSPQSDSPKPKPLPRVSRYSDAEVQTEHPIQMEPLIETPAHLFDTNVEKLKSLATAPLPDPDPLPAPPPKPVSIKE</sequence>
<evidence type="ECO:0000313" key="2">
    <source>
        <dbReference type="WBParaSite" id="ES5_v2.g7779.t1"/>
    </source>
</evidence>
<protein>
    <submittedName>
        <fullName evidence="2">Uncharacterized protein</fullName>
    </submittedName>
</protein>
<name>A0AC34GST0_9BILA</name>
<reference evidence="2" key="1">
    <citation type="submission" date="2022-11" db="UniProtKB">
        <authorList>
            <consortium name="WormBaseParasite"/>
        </authorList>
    </citation>
    <scope>IDENTIFICATION</scope>
</reference>
<accession>A0AC34GST0</accession>
<dbReference type="WBParaSite" id="ES5_v2.g7779.t1">
    <property type="protein sequence ID" value="ES5_v2.g7779.t1"/>
    <property type="gene ID" value="ES5_v2.g7779"/>
</dbReference>